<dbReference type="InterPro" id="IPR053137">
    <property type="entry name" value="NLR-like"/>
</dbReference>
<sequence>MESYTVGWIAALSEERAAAEAMLEEEHNKPHDFTKAPNDTNAYSWGRIGQHNIVIASLPEGVYGNNSAATTAAYMLASFPNIRIGLMVGIGAGVPGPGRDVRLGDVAVSMPEGVTGGVIQYDLGKDLADGSFERKGYLNAPPTALLSALGKIRGNHKRKGHRIQDLLAEMIEKNPIMGESYDGEFAYTSPGEDVDRLFEESYVHPSSNPDCSACDKCNEVKRSRRNAARLPAIHYGTIASGNKVVKSAVKRRAVSADAGQACVCIEMEAAGLMNSFPCLVIRGICDYADSHKNDAWHNYAAATAAAYARELLEVIDAADVAKTPKAAETVKAAPPEPQPSSPPAAATATASNDRGARDDELEKLRKRVGELEKSNSNGKKETSPGPHIECGRAEISRRPDGSGTRIYFKKPFTRRPVVSMTYHMDQSNYFYNQRAYLLKNASLPASTPEYFVAGCWTDNYEQASGMKFEIDWVAVEPDE</sequence>
<dbReference type="GeneID" id="31014771"/>
<gene>
    <name evidence="2" type="ORF">BKCO1_3300015</name>
</gene>
<name>A0A1J9RKL5_9PEZI</name>
<dbReference type="OrthoDB" id="1577640at2759"/>
<dbReference type="AlphaFoldDB" id="A0A1J9RKL5"/>
<dbReference type="STRING" id="236234.A0A1J9RKL5"/>
<evidence type="ECO:0000256" key="1">
    <source>
        <dbReference type="SAM" id="MobiDB-lite"/>
    </source>
</evidence>
<evidence type="ECO:0000313" key="2">
    <source>
        <dbReference type="EMBL" id="OJD33131.1"/>
    </source>
</evidence>
<dbReference type="InterPro" id="IPR035994">
    <property type="entry name" value="Nucleoside_phosphorylase_sf"/>
</dbReference>
<keyword evidence="3" id="KW-1185">Reference proteome</keyword>
<dbReference type="Gene3D" id="3.40.50.1580">
    <property type="entry name" value="Nucleoside phosphorylase domain"/>
    <property type="match status" value="1"/>
</dbReference>
<organism evidence="2 3">
    <name type="scientific">Diplodia corticola</name>
    <dbReference type="NCBI Taxonomy" id="236234"/>
    <lineage>
        <taxon>Eukaryota</taxon>
        <taxon>Fungi</taxon>
        <taxon>Dikarya</taxon>
        <taxon>Ascomycota</taxon>
        <taxon>Pezizomycotina</taxon>
        <taxon>Dothideomycetes</taxon>
        <taxon>Dothideomycetes incertae sedis</taxon>
        <taxon>Botryosphaeriales</taxon>
        <taxon>Botryosphaeriaceae</taxon>
        <taxon>Diplodia</taxon>
    </lineage>
</organism>
<dbReference type="Proteomes" id="UP000183809">
    <property type="component" value="Unassembled WGS sequence"/>
</dbReference>
<reference evidence="2 3" key="1">
    <citation type="submission" date="2016-10" db="EMBL/GenBank/DDBJ databases">
        <title>Proteomics and genomics reveal pathogen-plant mechanisms compatible with a hemibiotrophic lifestyle of Diplodia corticola.</title>
        <authorList>
            <person name="Fernandes I."/>
            <person name="De Jonge R."/>
            <person name="Van De Peer Y."/>
            <person name="Devreese B."/>
            <person name="Alves A."/>
            <person name="Esteves A.C."/>
        </authorList>
    </citation>
    <scope>NUCLEOTIDE SEQUENCE [LARGE SCALE GENOMIC DNA]</scope>
    <source>
        <strain evidence="2 3">CBS 112549</strain>
    </source>
</reference>
<proteinExistence type="predicted"/>
<dbReference type="PANTHER" id="PTHR46082">
    <property type="entry name" value="ATP/GTP-BINDING PROTEIN-RELATED"/>
    <property type="match status" value="1"/>
</dbReference>
<dbReference type="SUPFAM" id="SSF53167">
    <property type="entry name" value="Purine and uridine phosphorylases"/>
    <property type="match status" value="1"/>
</dbReference>
<accession>A0A1J9RKL5</accession>
<dbReference type="EMBL" id="MNUE01000033">
    <property type="protein sequence ID" value="OJD33131.1"/>
    <property type="molecule type" value="Genomic_DNA"/>
</dbReference>
<evidence type="ECO:0000313" key="3">
    <source>
        <dbReference type="Proteomes" id="UP000183809"/>
    </source>
</evidence>
<dbReference type="RefSeq" id="XP_020129391.1">
    <property type="nucleotide sequence ID" value="XM_020274510.1"/>
</dbReference>
<dbReference type="GO" id="GO:0009116">
    <property type="term" value="P:nucleoside metabolic process"/>
    <property type="evidence" value="ECO:0007669"/>
    <property type="project" value="InterPro"/>
</dbReference>
<feature type="compositionally biased region" description="Basic and acidic residues" evidence="1">
    <location>
        <begin position="389"/>
        <end position="400"/>
    </location>
</feature>
<feature type="compositionally biased region" description="Basic and acidic residues" evidence="1">
    <location>
        <begin position="354"/>
        <end position="382"/>
    </location>
</feature>
<dbReference type="GO" id="GO:0003824">
    <property type="term" value="F:catalytic activity"/>
    <property type="evidence" value="ECO:0007669"/>
    <property type="project" value="InterPro"/>
</dbReference>
<dbReference type="PANTHER" id="PTHR46082:SF11">
    <property type="entry name" value="AAA+ ATPASE DOMAIN-CONTAINING PROTEIN-RELATED"/>
    <property type="match status" value="1"/>
</dbReference>
<protein>
    <submittedName>
        <fullName evidence="2">Pfs domain-containing protein</fullName>
    </submittedName>
</protein>
<feature type="region of interest" description="Disordered" evidence="1">
    <location>
        <begin position="326"/>
        <end position="404"/>
    </location>
</feature>
<comment type="caution">
    <text evidence="2">The sequence shown here is derived from an EMBL/GenBank/DDBJ whole genome shotgun (WGS) entry which is preliminary data.</text>
</comment>